<dbReference type="AlphaFoldDB" id="A0A558CWN3"/>
<organism evidence="1 2">
    <name type="scientific">Sedimenticola thiotaurini</name>
    <dbReference type="NCBI Taxonomy" id="1543721"/>
    <lineage>
        <taxon>Bacteria</taxon>
        <taxon>Pseudomonadati</taxon>
        <taxon>Pseudomonadota</taxon>
        <taxon>Gammaproteobacteria</taxon>
        <taxon>Chromatiales</taxon>
        <taxon>Sedimenticolaceae</taxon>
        <taxon>Sedimenticola</taxon>
    </lineage>
</organism>
<evidence type="ECO:0000313" key="2">
    <source>
        <dbReference type="Proteomes" id="UP000317355"/>
    </source>
</evidence>
<dbReference type="InterPro" id="IPR025612">
    <property type="entry name" value="YqjK"/>
</dbReference>
<protein>
    <recommendedName>
        <fullName evidence="3">YqjK-like protein</fullName>
    </recommendedName>
</protein>
<dbReference type="Proteomes" id="UP000317355">
    <property type="component" value="Unassembled WGS sequence"/>
</dbReference>
<gene>
    <name evidence="1" type="ORF">FHK82_12385</name>
</gene>
<reference evidence="1 2" key="1">
    <citation type="submission" date="2019-07" db="EMBL/GenBank/DDBJ databases">
        <title>The pathways for chlorine oxyanion respiration interact through the shared metabolite chlorate.</title>
        <authorList>
            <person name="Barnum T.P."/>
            <person name="Cheng Y."/>
            <person name="Hill K.A."/>
            <person name="Lucas L.N."/>
            <person name="Carlson H.K."/>
            <person name="Coates J.D."/>
        </authorList>
    </citation>
    <scope>NUCLEOTIDE SEQUENCE [LARGE SCALE GENOMIC DNA]</scope>
    <source>
        <strain evidence="1">BK-3</strain>
    </source>
</reference>
<name>A0A558CWN3_9GAMM</name>
<dbReference type="Pfam" id="PF13997">
    <property type="entry name" value="YqjK"/>
    <property type="match status" value="1"/>
</dbReference>
<dbReference type="EMBL" id="VMRY01000060">
    <property type="protein sequence ID" value="TVT53179.1"/>
    <property type="molecule type" value="Genomic_DNA"/>
</dbReference>
<accession>A0A558CWN3</accession>
<comment type="caution">
    <text evidence="1">The sequence shown here is derived from an EMBL/GenBank/DDBJ whole genome shotgun (WGS) entry which is preliminary data.</text>
</comment>
<proteinExistence type="predicted"/>
<sequence length="92" mass="10470">MNKTLLKIAVRREHLIAQAASQRGKLAQHVEPWRMPLALADQGITLLRYLKHHPEGIFGIAVLLVAMRPGRIATWLGRGWVSWQLLQSLRSK</sequence>
<evidence type="ECO:0000313" key="1">
    <source>
        <dbReference type="EMBL" id="TVT53179.1"/>
    </source>
</evidence>
<evidence type="ECO:0008006" key="3">
    <source>
        <dbReference type="Google" id="ProtNLM"/>
    </source>
</evidence>